<feature type="compositionally biased region" description="Basic and acidic residues" evidence="1">
    <location>
        <begin position="121"/>
        <end position="139"/>
    </location>
</feature>
<dbReference type="EMBL" id="JAACLJ010000001">
    <property type="protein sequence ID" value="KAF4595282.1"/>
    <property type="molecule type" value="Genomic_DNA"/>
</dbReference>
<gene>
    <name evidence="2" type="ORF">GQ602_000895</name>
</gene>
<dbReference type="OrthoDB" id="4926992at2759"/>
<proteinExistence type="predicted"/>
<reference evidence="2 3" key="1">
    <citation type="journal article" date="2020" name="G3 (Bethesda)">
        <title>Genetic Underpinnings of Host Manipulation by Ophiocordyceps as Revealed by Comparative Transcriptomics.</title>
        <authorList>
            <person name="Will I."/>
            <person name="Das B."/>
            <person name="Trinh T."/>
            <person name="Brachmann A."/>
            <person name="Ohm R.A."/>
            <person name="de Bekker C."/>
        </authorList>
    </citation>
    <scope>NUCLEOTIDE SEQUENCE [LARGE SCALE GENOMIC DNA]</scope>
    <source>
        <strain evidence="2 3">EC05</strain>
    </source>
</reference>
<protein>
    <submittedName>
        <fullName evidence="2">Uncharacterized protein</fullName>
    </submittedName>
</protein>
<keyword evidence="3" id="KW-1185">Reference proteome</keyword>
<feature type="region of interest" description="Disordered" evidence="1">
    <location>
        <begin position="101"/>
        <end position="145"/>
    </location>
</feature>
<dbReference type="Proteomes" id="UP000562929">
    <property type="component" value="Unassembled WGS sequence"/>
</dbReference>
<accession>A0A8H4QD57</accession>
<name>A0A8H4QD57_9HYPO</name>
<sequence>MLAERLLNMREMELVKERQSSMPSHQFQFQVEEEARLRKTGGSQYPVWGNNLIGPGEPGFQSPMETVKQRWIEQGIWRTGWDVSGLPGDHWEHEQLDSECLPDTGFDAEAEGENGELVSNDEERRRAAQRRAERHDQQKQSRPLQQFAHQLSEERQRLQRRPQGVALEVDAVAYNKVKAAWTRSGIWDQTWALLPGNSWKHERTLDDVLANDAAYVEACRLVDRYRSEANDSPAERTGRFSRLD</sequence>
<organism evidence="2 3">
    <name type="scientific">Ophiocordyceps camponoti-floridani</name>
    <dbReference type="NCBI Taxonomy" id="2030778"/>
    <lineage>
        <taxon>Eukaryota</taxon>
        <taxon>Fungi</taxon>
        <taxon>Dikarya</taxon>
        <taxon>Ascomycota</taxon>
        <taxon>Pezizomycotina</taxon>
        <taxon>Sordariomycetes</taxon>
        <taxon>Hypocreomycetidae</taxon>
        <taxon>Hypocreales</taxon>
        <taxon>Ophiocordycipitaceae</taxon>
        <taxon>Ophiocordyceps</taxon>
    </lineage>
</organism>
<evidence type="ECO:0000313" key="3">
    <source>
        <dbReference type="Proteomes" id="UP000562929"/>
    </source>
</evidence>
<evidence type="ECO:0000256" key="1">
    <source>
        <dbReference type="SAM" id="MobiDB-lite"/>
    </source>
</evidence>
<evidence type="ECO:0000313" key="2">
    <source>
        <dbReference type="EMBL" id="KAF4595282.1"/>
    </source>
</evidence>
<comment type="caution">
    <text evidence="2">The sequence shown here is derived from an EMBL/GenBank/DDBJ whole genome shotgun (WGS) entry which is preliminary data.</text>
</comment>
<dbReference type="AlphaFoldDB" id="A0A8H4QD57"/>